<name>A0ABP8GFJ1_9BURK</name>
<comment type="caution">
    <text evidence="2">The sequence shown here is derived from an EMBL/GenBank/DDBJ whole genome shotgun (WGS) entry which is preliminary data.</text>
</comment>
<evidence type="ECO:0000256" key="1">
    <source>
        <dbReference type="SAM" id="MobiDB-lite"/>
    </source>
</evidence>
<dbReference type="Proteomes" id="UP001501671">
    <property type="component" value="Unassembled WGS sequence"/>
</dbReference>
<accession>A0ABP8GFJ1</accession>
<sequence length="79" mass="8045">MVDIAAVLLFVEGRRWAADILRASVPASRTGGIDTIAYRIDAAHIAAPHHPSPPPPPQQQLPHPGCGGSGSAGPPASPP</sequence>
<gene>
    <name evidence="2" type="ORF">GCM10023144_03780</name>
</gene>
<reference evidence="3" key="1">
    <citation type="journal article" date="2019" name="Int. J. Syst. Evol. Microbiol.">
        <title>The Global Catalogue of Microorganisms (GCM) 10K type strain sequencing project: providing services to taxonomists for standard genome sequencing and annotation.</title>
        <authorList>
            <consortium name="The Broad Institute Genomics Platform"/>
            <consortium name="The Broad Institute Genome Sequencing Center for Infectious Disease"/>
            <person name="Wu L."/>
            <person name="Ma J."/>
        </authorList>
    </citation>
    <scope>NUCLEOTIDE SEQUENCE [LARGE SCALE GENOMIC DNA]</scope>
    <source>
        <strain evidence="3">JCM 17666</strain>
    </source>
</reference>
<evidence type="ECO:0000313" key="3">
    <source>
        <dbReference type="Proteomes" id="UP001501671"/>
    </source>
</evidence>
<feature type="compositionally biased region" description="Pro residues" evidence="1">
    <location>
        <begin position="50"/>
        <end position="59"/>
    </location>
</feature>
<keyword evidence="3" id="KW-1185">Reference proteome</keyword>
<feature type="region of interest" description="Disordered" evidence="1">
    <location>
        <begin position="44"/>
        <end position="79"/>
    </location>
</feature>
<dbReference type="EMBL" id="BAABFO010000001">
    <property type="protein sequence ID" value="GAA4323156.1"/>
    <property type="molecule type" value="Genomic_DNA"/>
</dbReference>
<organism evidence="2 3">
    <name type="scientific">Pigmentiphaga soli</name>
    <dbReference type="NCBI Taxonomy" id="1007095"/>
    <lineage>
        <taxon>Bacteria</taxon>
        <taxon>Pseudomonadati</taxon>
        <taxon>Pseudomonadota</taxon>
        <taxon>Betaproteobacteria</taxon>
        <taxon>Burkholderiales</taxon>
        <taxon>Alcaligenaceae</taxon>
        <taxon>Pigmentiphaga</taxon>
    </lineage>
</organism>
<protein>
    <submittedName>
        <fullName evidence="2">Uncharacterized protein</fullName>
    </submittedName>
</protein>
<proteinExistence type="predicted"/>
<evidence type="ECO:0000313" key="2">
    <source>
        <dbReference type="EMBL" id="GAA4323156.1"/>
    </source>
</evidence>